<dbReference type="RefSeq" id="XP_013171095.1">
    <property type="nucleotide sequence ID" value="XM_013315641.1"/>
</dbReference>
<feature type="compositionally biased region" description="Basic and acidic residues" evidence="1">
    <location>
        <begin position="473"/>
        <end position="484"/>
    </location>
</feature>
<keyword evidence="2" id="KW-1133">Transmembrane helix</keyword>
<feature type="compositionally biased region" description="Basic and acidic residues" evidence="1">
    <location>
        <begin position="500"/>
        <end position="511"/>
    </location>
</feature>
<evidence type="ECO:0000256" key="2">
    <source>
        <dbReference type="SAM" id="Phobius"/>
    </source>
</evidence>
<feature type="transmembrane region" description="Helical" evidence="2">
    <location>
        <begin position="107"/>
        <end position="130"/>
    </location>
</feature>
<dbReference type="AlphaFoldDB" id="A0AAJ7EBZ7"/>
<sequence>MEKIKLYEEFKLIEKTEAEVNGAWKGAHLLLFFMAFVFGSFCTFCFHMIMYLFDEKCVLFPKLLSLTSLRHNLIYEFIPDEKMAEMLPVDFLSTQWIDKSACYLPTYVPLVSGIFGLVWTTMFLMCSASSRTLTGLQRPWRVLPPVFVFSLLMGGLCVYASAVTQLGLDELCLKLGEITGSTTCTYTVNVATLAYERRIRGVYQATQLTVAAAWLHTACWLLSALLALVRVILAVDFHLVRVTTHLQGDIDKMLQRYERHVRTVTPDFKDTKDYSLSYSVTRVHFKRPFGSRSPEGETLYISRRPQYKSETSLVAEEQSKLRRKTVYKGVPKENQFIVDFLYDIIETINLTPSIRESSSSLDYDGSSVSLIMRQYGQERIKSQAEAYRSPGGSQEYLSIDLHEEEEIFSEIKRNIIQHLNKTLDKMQSERVITPFHEESYESVLNITPDLKEILEKKTRELKQDEIIEEVKETDENKIEEKQEAVEGPSVSSAVANEQQEEIKPRIKEKQD</sequence>
<dbReference type="KEGG" id="pxu:106120323"/>
<keyword evidence="2" id="KW-0472">Membrane</keyword>
<name>A0AAJ7EBZ7_PAPXU</name>
<evidence type="ECO:0000313" key="3">
    <source>
        <dbReference type="RefSeq" id="XP_013171095.1"/>
    </source>
</evidence>
<protein>
    <submittedName>
        <fullName evidence="3">Uncharacterized protein LOC106120323 isoform X1</fullName>
    </submittedName>
</protein>
<proteinExistence type="predicted"/>
<dbReference type="Proteomes" id="UP000694872">
    <property type="component" value="Unplaced"/>
</dbReference>
<feature type="transmembrane region" description="Helical" evidence="2">
    <location>
        <begin position="29"/>
        <end position="53"/>
    </location>
</feature>
<gene>
    <name evidence="3" type="primary">LOC106120323</name>
</gene>
<accession>A0AAJ7EBZ7</accession>
<organism evidence="3">
    <name type="scientific">Papilio xuthus</name>
    <name type="common">Asian swallowtail butterfly</name>
    <dbReference type="NCBI Taxonomy" id="66420"/>
    <lineage>
        <taxon>Eukaryota</taxon>
        <taxon>Metazoa</taxon>
        <taxon>Ecdysozoa</taxon>
        <taxon>Arthropoda</taxon>
        <taxon>Hexapoda</taxon>
        <taxon>Insecta</taxon>
        <taxon>Pterygota</taxon>
        <taxon>Neoptera</taxon>
        <taxon>Endopterygota</taxon>
        <taxon>Lepidoptera</taxon>
        <taxon>Glossata</taxon>
        <taxon>Ditrysia</taxon>
        <taxon>Papilionoidea</taxon>
        <taxon>Papilionidae</taxon>
        <taxon>Papilioninae</taxon>
        <taxon>Papilio</taxon>
    </lineage>
</organism>
<reference evidence="3" key="1">
    <citation type="submission" date="2025-08" db="UniProtKB">
        <authorList>
            <consortium name="RefSeq"/>
        </authorList>
    </citation>
    <scope>IDENTIFICATION</scope>
</reference>
<feature type="transmembrane region" description="Helical" evidence="2">
    <location>
        <begin position="142"/>
        <end position="162"/>
    </location>
</feature>
<dbReference type="GeneID" id="106120323"/>
<keyword evidence="2" id="KW-0812">Transmembrane</keyword>
<feature type="transmembrane region" description="Helical" evidence="2">
    <location>
        <begin position="213"/>
        <end position="233"/>
    </location>
</feature>
<feature type="region of interest" description="Disordered" evidence="1">
    <location>
        <begin position="473"/>
        <end position="511"/>
    </location>
</feature>
<evidence type="ECO:0000256" key="1">
    <source>
        <dbReference type="SAM" id="MobiDB-lite"/>
    </source>
</evidence>